<dbReference type="Proteomes" id="UP000708576">
    <property type="component" value="Unassembled WGS sequence"/>
</dbReference>
<feature type="repeat" description="TPR" evidence="1">
    <location>
        <begin position="160"/>
        <end position="193"/>
    </location>
</feature>
<keyword evidence="1" id="KW-0802">TPR repeat</keyword>
<comment type="caution">
    <text evidence="3">The sequence shown here is derived from an EMBL/GenBank/DDBJ whole genome shotgun (WGS) entry which is preliminary data.</text>
</comment>
<evidence type="ECO:0000313" key="4">
    <source>
        <dbReference type="Proteomes" id="UP000708576"/>
    </source>
</evidence>
<dbReference type="Gene3D" id="3.10.450.50">
    <property type="match status" value="1"/>
</dbReference>
<dbReference type="Gene3D" id="1.25.40.10">
    <property type="entry name" value="Tetratricopeptide repeat domain"/>
    <property type="match status" value="1"/>
</dbReference>
<dbReference type="InterPro" id="IPR011990">
    <property type="entry name" value="TPR-like_helical_dom_sf"/>
</dbReference>
<evidence type="ECO:0000259" key="2">
    <source>
        <dbReference type="Pfam" id="PF14534"/>
    </source>
</evidence>
<name>A0ABS5K171_9BACT</name>
<keyword evidence="4" id="KW-1185">Reference proteome</keyword>
<dbReference type="InterPro" id="IPR027843">
    <property type="entry name" value="DUF4440"/>
</dbReference>
<dbReference type="SUPFAM" id="SSF48452">
    <property type="entry name" value="TPR-like"/>
    <property type="match status" value="1"/>
</dbReference>
<proteinExistence type="predicted"/>
<evidence type="ECO:0000313" key="3">
    <source>
        <dbReference type="EMBL" id="MBS2100874.1"/>
    </source>
</evidence>
<dbReference type="Pfam" id="PF14534">
    <property type="entry name" value="DUF4440"/>
    <property type="match status" value="1"/>
</dbReference>
<dbReference type="SUPFAM" id="SSF54427">
    <property type="entry name" value="NTF2-like"/>
    <property type="match status" value="1"/>
</dbReference>
<organism evidence="3 4">
    <name type="scientific">Carboxylicivirga linearis</name>
    <dbReference type="NCBI Taxonomy" id="1628157"/>
    <lineage>
        <taxon>Bacteria</taxon>
        <taxon>Pseudomonadati</taxon>
        <taxon>Bacteroidota</taxon>
        <taxon>Bacteroidia</taxon>
        <taxon>Marinilabiliales</taxon>
        <taxon>Marinilabiliaceae</taxon>
        <taxon>Carboxylicivirga</taxon>
    </lineage>
</organism>
<evidence type="ECO:0000256" key="1">
    <source>
        <dbReference type="PROSITE-ProRule" id="PRU00339"/>
    </source>
</evidence>
<dbReference type="PROSITE" id="PS50005">
    <property type="entry name" value="TPR"/>
    <property type="match status" value="1"/>
</dbReference>
<dbReference type="RefSeq" id="WP_212219580.1">
    <property type="nucleotide sequence ID" value="NZ_JAGUCO010000031.1"/>
</dbReference>
<gene>
    <name evidence="3" type="ORF">KEM10_21485</name>
</gene>
<dbReference type="InterPro" id="IPR032710">
    <property type="entry name" value="NTF2-like_dom_sf"/>
</dbReference>
<dbReference type="InterPro" id="IPR019734">
    <property type="entry name" value="TPR_rpt"/>
</dbReference>
<reference evidence="3 4" key="1">
    <citation type="journal article" date="2015" name="Int. J. Syst. Evol. Microbiol.">
        <title>Carboxylicivirga linearis sp. nov., isolated from a sea cucumber culture pond.</title>
        <authorList>
            <person name="Wang F.Q."/>
            <person name="Zhou Y.X."/>
            <person name="Lin X.Z."/>
            <person name="Chen G.J."/>
            <person name="Du Z.J."/>
        </authorList>
    </citation>
    <scope>NUCLEOTIDE SEQUENCE [LARGE SCALE GENOMIC DNA]</scope>
    <source>
        <strain evidence="3 4">FB218</strain>
    </source>
</reference>
<sequence>MKGLQFSLVMALVLFTSAVTGQKGEKLKFTTSSNEVSQLLREAIDNYYMANMSKADELVKKAQQKDPDCAFVVLMGPDEMTYQQKLDKIQGMKMSADEQLFMDGFQANLKGESSVNYFNQFFKKYPKDPQLSLWLTFFMSNLDESVACNDKIIKSNKKFGPAYNMMGYKQMQLKNMDEAQKCFDKYLALEPDHANPYDSKGDWFMANGMLKEAGESFDKAAAMGMKVSIKKAAIAKARGKFTEISEQDIQTIKDICIESEESYVDEDFEKLSAVMHNQAIEIYKNNMVNVGKYNIKANLERRYNNGTYSRADIKIDDVIGLGNIAAVIGSANGDFKNNNGKETSYDGNAIFLVDKADDDWKIIVSHYYEDGTFTDEDKTKIKKLCQSFSSLYDFNVKVTEEMLKKQSAYFMPQSIEIYGDHRSNVGLPNMEIRWQYFLGGEFEFALLNPVKISGKGNKAVVCGVACQKFKAKGSDESQEWESAFTSILTKEDGDWKMQVWHWQ</sequence>
<dbReference type="EMBL" id="JAGUCO010000031">
    <property type="protein sequence ID" value="MBS2100874.1"/>
    <property type="molecule type" value="Genomic_DNA"/>
</dbReference>
<dbReference type="SMART" id="SM00028">
    <property type="entry name" value="TPR"/>
    <property type="match status" value="2"/>
</dbReference>
<feature type="domain" description="DUF4440" evidence="2">
    <location>
        <begin position="260"/>
        <end position="362"/>
    </location>
</feature>
<protein>
    <submittedName>
        <fullName evidence="3">DUF4440 domain-containing protein</fullName>
    </submittedName>
</protein>
<accession>A0ABS5K171</accession>